<dbReference type="PANTHER" id="PTHR30537">
    <property type="entry name" value="HTH-TYPE TRANSCRIPTIONAL REGULATOR"/>
    <property type="match status" value="1"/>
</dbReference>
<dbReference type="CDD" id="cd08422">
    <property type="entry name" value="PBP2_CrgA_like"/>
    <property type="match status" value="1"/>
</dbReference>
<dbReference type="Gene3D" id="3.40.190.290">
    <property type="match status" value="1"/>
</dbReference>
<evidence type="ECO:0000256" key="5">
    <source>
        <dbReference type="SAM" id="MobiDB-lite"/>
    </source>
</evidence>
<dbReference type="InterPro" id="IPR000847">
    <property type="entry name" value="LysR_HTH_N"/>
</dbReference>
<dbReference type="Pfam" id="PF03466">
    <property type="entry name" value="LysR_substrate"/>
    <property type="match status" value="1"/>
</dbReference>
<dbReference type="RefSeq" id="WP_158757075.1">
    <property type="nucleotide sequence ID" value="NZ_CP046909.1"/>
</dbReference>
<dbReference type="InterPro" id="IPR036390">
    <property type="entry name" value="WH_DNA-bd_sf"/>
</dbReference>
<feature type="domain" description="HTH lysR-type" evidence="6">
    <location>
        <begin position="1"/>
        <end position="59"/>
    </location>
</feature>
<comment type="similarity">
    <text evidence="1">Belongs to the LysR transcriptional regulatory family.</text>
</comment>
<dbReference type="AlphaFoldDB" id="A0A7Z2J8C8"/>
<dbReference type="OrthoDB" id="9080054at2"/>
<keyword evidence="2" id="KW-0805">Transcription regulation</keyword>
<dbReference type="Gene3D" id="1.10.10.10">
    <property type="entry name" value="Winged helix-like DNA-binding domain superfamily/Winged helix DNA-binding domain"/>
    <property type="match status" value="1"/>
</dbReference>
<gene>
    <name evidence="7" type="ORF">FAZ97_02745</name>
</gene>
<evidence type="ECO:0000313" key="8">
    <source>
        <dbReference type="Proteomes" id="UP000434209"/>
    </source>
</evidence>
<evidence type="ECO:0000256" key="4">
    <source>
        <dbReference type="ARBA" id="ARBA00023163"/>
    </source>
</evidence>
<dbReference type="EMBL" id="CP046909">
    <property type="protein sequence ID" value="QGZ53915.1"/>
    <property type="molecule type" value="Genomic_DNA"/>
</dbReference>
<dbReference type="InterPro" id="IPR005119">
    <property type="entry name" value="LysR_subst-bd"/>
</dbReference>
<evidence type="ECO:0000256" key="2">
    <source>
        <dbReference type="ARBA" id="ARBA00023015"/>
    </source>
</evidence>
<organism evidence="7 8">
    <name type="scientific">Paraburkholderia acidiphila</name>
    <dbReference type="NCBI Taxonomy" id="2571747"/>
    <lineage>
        <taxon>Bacteria</taxon>
        <taxon>Pseudomonadati</taxon>
        <taxon>Pseudomonadota</taxon>
        <taxon>Betaproteobacteria</taxon>
        <taxon>Burkholderiales</taxon>
        <taxon>Burkholderiaceae</taxon>
        <taxon>Paraburkholderia</taxon>
    </lineage>
</organism>
<evidence type="ECO:0000313" key="7">
    <source>
        <dbReference type="EMBL" id="QGZ53915.1"/>
    </source>
</evidence>
<reference evidence="7 8" key="1">
    <citation type="submission" date="2019-12" db="EMBL/GenBank/DDBJ databases">
        <title>Paraburkholderia acidiphila 7Q-K02 sp. nov and Paraburkholderia acidisoli DHF22 sp. nov., two strains isolated from forest soil.</title>
        <authorList>
            <person name="Gao Z."/>
            <person name="Qiu L."/>
        </authorList>
    </citation>
    <scope>NUCLEOTIDE SEQUENCE [LARGE SCALE GENOMIC DNA]</scope>
    <source>
        <strain evidence="7 8">7Q-K02</strain>
    </source>
</reference>
<dbReference type="KEGG" id="pacp:FAZ97_02745"/>
<dbReference type="InterPro" id="IPR036388">
    <property type="entry name" value="WH-like_DNA-bd_sf"/>
</dbReference>
<keyword evidence="4" id="KW-0804">Transcription</keyword>
<feature type="region of interest" description="Disordered" evidence="5">
    <location>
        <begin position="303"/>
        <end position="326"/>
    </location>
</feature>
<dbReference type="GO" id="GO:0003700">
    <property type="term" value="F:DNA-binding transcription factor activity"/>
    <property type="evidence" value="ECO:0007669"/>
    <property type="project" value="InterPro"/>
</dbReference>
<dbReference type="Pfam" id="PF00126">
    <property type="entry name" value="HTH_1"/>
    <property type="match status" value="1"/>
</dbReference>
<dbReference type="SUPFAM" id="SSF46785">
    <property type="entry name" value="Winged helix' DNA-binding domain"/>
    <property type="match status" value="1"/>
</dbReference>
<accession>A0A7Z2J8C8</accession>
<proteinExistence type="inferred from homology"/>
<sequence length="326" mass="35527">MNQIHAMRVFVRVAETESFRRAAQQLDVSNALVTRSVAMLEAHLNTRLINRTTRNLALTEAGLRYLEGCRCVLEELDHLERSLAHTESEPSGTLRVVAAGALSLATLTPLIDGYRRLYPRVNVRLTLAERPVDLMEDGFDVGIVGATPARSSECVERALGTTTFVPCAAPAWLAEHGEPHTPEQLAQCAAVALPPEERSATWQFAKPGERAQQVTLQPGYAVNNMLMVRLAALAGMGVAIVPAPLVADDFSAGTLRRLLPDYEIDDPDARMSIVYPSRQYLPAKTRRFVDYTVEHFEHAHSLSPAPSATSLSASAPGARTRPLSVA</sequence>
<dbReference type="PROSITE" id="PS50931">
    <property type="entry name" value="HTH_LYSR"/>
    <property type="match status" value="1"/>
</dbReference>
<feature type="compositionally biased region" description="Low complexity" evidence="5">
    <location>
        <begin position="303"/>
        <end position="318"/>
    </location>
</feature>
<keyword evidence="3" id="KW-0238">DNA-binding</keyword>
<keyword evidence="8" id="KW-1185">Reference proteome</keyword>
<dbReference type="Proteomes" id="UP000434209">
    <property type="component" value="Chromosome 1"/>
</dbReference>
<protein>
    <submittedName>
        <fullName evidence="7">LysR family transcriptional regulator</fullName>
    </submittedName>
</protein>
<evidence type="ECO:0000259" key="6">
    <source>
        <dbReference type="PROSITE" id="PS50931"/>
    </source>
</evidence>
<dbReference type="InterPro" id="IPR058163">
    <property type="entry name" value="LysR-type_TF_proteobact-type"/>
</dbReference>
<name>A0A7Z2J8C8_9BURK</name>
<dbReference type="FunFam" id="1.10.10.10:FF:000001">
    <property type="entry name" value="LysR family transcriptional regulator"/>
    <property type="match status" value="1"/>
</dbReference>
<evidence type="ECO:0000256" key="1">
    <source>
        <dbReference type="ARBA" id="ARBA00009437"/>
    </source>
</evidence>
<evidence type="ECO:0000256" key="3">
    <source>
        <dbReference type="ARBA" id="ARBA00023125"/>
    </source>
</evidence>
<dbReference type="GO" id="GO:0003677">
    <property type="term" value="F:DNA binding"/>
    <property type="evidence" value="ECO:0007669"/>
    <property type="project" value="UniProtKB-KW"/>
</dbReference>
<dbReference type="SUPFAM" id="SSF53850">
    <property type="entry name" value="Periplasmic binding protein-like II"/>
    <property type="match status" value="1"/>
</dbReference>
<dbReference type="PANTHER" id="PTHR30537:SF5">
    <property type="entry name" value="HTH-TYPE TRANSCRIPTIONAL ACTIVATOR TTDR-RELATED"/>
    <property type="match status" value="1"/>
</dbReference>